<evidence type="ECO:0000256" key="4">
    <source>
        <dbReference type="ARBA" id="ARBA00022723"/>
    </source>
</evidence>
<dbReference type="InterPro" id="IPR003730">
    <property type="entry name" value="Cu_polyphenol_OxRdtase"/>
</dbReference>
<comment type="catalytic activity">
    <reaction evidence="1">
        <text>inosine + phosphate = alpha-D-ribose 1-phosphate + hypoxanthine</text>
        <dbReference type="Rhea" id="RHEA:27646"/>
        <dbReference type="ChEBI" id="CHEBI:17368"/>
        <dbReference type="ChEBI" id="CHEBI:17596"/>
        <dbReference type="ChEBI" id="CHEBI:43474"/>
        <dbReference type="ChEBI" id="CHEBI:57720"/>
        <dbReference type="EC" id="2.4.2.1"/>
    </reaction>
    <physiologicalReaction direction="left-to-right" evidence="1">
        <dbReference type="Rhea" id="RHEA:27647"/>
    </physiologicalReaction>
</comment>
<dbReference type="InterPro" id="IPR038371">
    <property type="entry name" value="Cu_polyphenol_OxRdtase_sf"/>
</dbReference>
<accession>A0A1G2CKD8</accession>
<dbReference type="NCBIfam" id="TIGR00726">
    <property type="entry name" value="peptidoglycan editing factor PgeF"/>
    <property type="match status" value="1"/>
</dbReference>
<dbReference type="GO" id="GO:0005507">
    <property type="term" value="F:copper ion binding"/>
    <property type="evidence" value="ECO:0007669"/>
    <property type="project" value="TreeGrafter"/>
</dbReference>
<evidence type="ECO:0000256" key="8">
    <source>
        <dbReference type="ARBA" id="ARBA00048968"/>
    </source>
</evidence>
<evidence type="ECO:0000256" key="6">
    <source>
        <dbReference type="ARBA" id="ARBA00022833"/>
    </source>
</evidence>
<name>A0A1G2CKD8_9BACT</name>
<protein>
    <recommendedName>
        <fullName evidence="10">Purine nucleoside phosphorylase</fullName>
    </recommendedName>
</protein>
<keyword evidence="3" id="KW-0808">Transferase</keyword>
<evidence type="ECO:0000313" key="12">
    <source>
        <dbReference type="Proteomes" id="UP000179281"/>
    </source>
</evidence>
<dbReference type="GO" id="GO:0016787">
    <property type="term" value="F:hydrolase activity"/>
    <property type="evidence" value="ECO:0007669"/>
    <property type="project" value="UniProtKB-KW"/>
</dbReference>
<dbReference type="CDD" id="cd16833">
    <property type="entry name" value="YfiH"/>
    <property type="match status" value="1"/>
</dbReference>
<evidence type="ECO:0000256" key="1">
    <source>
        <dbReference type="ARBA" id="ARBA00000553"/>
    </source>
</evidence>
<comment type="catalytic activity">
    <reaction evidence="9">
        <text>S-methyl-5'-thioadenosine + phosphate = 5-(methylsulfanyl)-alpha-D-ribose 1-phosphate + adenine</text>
        <dbReference type="Rhea" id="RHEA:11852"/>
        <dbReference type="ChEBI" id="CHEBI:16708"/>
        <dbReference type="ChEBI" id="CHEBI:17509"/>
        <dbReference type="ChEBI" id="CHEBI:43474"/>
        <dbReference type="ChEBI" id="CHEBI:58533"/>
        <dbReference type="EC" id="2.4.2.28"/>
    </reaction>
    <physiologicalReaction direction="left-to-right" evidence="9">
        <dbReference type="Rhea" id="RHEA:11853"/>
    </physiologicalReaction>
</comment>
<keyword evidence="6" id="KW-0862">Zinc</keyword>
<evidence type="ECO:0000256" key="3">
    <source>
        <dbReference type="ARBA" id="ARBA00022679"/>
    </source>
</evidence>
<comment type="catalytic activity">
    <reaction evidence="8">
        <text>adenosine + phosphate = alpha-D-ribose 1-phosphate + adenine</text>
        <dbReference type="Rhea" id="RHEA:27642"/>
        <dbReference type="ChEBI" id="CHEBI:16335"/>
        <dbReference type="ChEBI" id="CHEBI:16708"/>
        <dbReference type="ChEBI" id="CHEBI:43474"/>
        <dbReference type="ChEBI" id="CHEBI:57720"/>
        <dbReference type="EC" id="2.4.2.1"/>
    </reaction>
    <physiologicalReaction direction="left-to-right" evidence="8">
        <dbReference type="Rhea" id="RHEA:27643"/>
    </physiologicalReaction>
</comment>
<sequence>MFEMFRPFVDVRHGLSEKKDGFMNVKTANDPARDAVALENRRRFFEREGATGNIFIPYLVHGSEVRLVSGENWQEMPRADGFVTKMPEIVLTVTVADCFPLYFYDPIRKAIGLAHSGWRGTVKNILGRMVEAFGEHFGSRPEDLLLGIGSGIQKCHFSVRDDVLEQFKEYTDLAQEKGYASFAARKGDEHFVDLRGILVRQAEEAGIKRVETVPDCTYCLADKYFSYRRDKPAIPEVMVAYCMLRS</sequence>
<comment type="catalytic activity">
    <reaction evidence="7">
        <text>adenosine + H2O + H(+) = inosine + NH4(+)</text>
        <dbReference type="Rhea" id="RHEA:24408"/>
        <dbReference type="ChEBI" id="CHEBI:15377"/>
        <dbReference type="ChEBI" id="CHEBI:15378"/>
        <dbReference type="ChEBI" id="CHEBI:16335"/>
        <dbReference type="ChEBI" id="CHEBI:17596"/>
        <dbReference type="ChEBI" id="CHEBI:28938"/>
        <dbReference type="EC" id="3.5.4.4"/>
    </reaction>
    <physiologicalReaction direction="left-to-right" evidence="7">
        <dbReference type="Rhea" id="RHEA:24409"/>
    </physiologicalReaction>
</comment>
<reference evidence="11 12" key="1">
    <citation type="journal article" date="2016" name="Nat. Commun.">
        <title>Thousands of microbial genomes shed light on interconnected biogeochemical processes in an aquifer system.</title>
        <authorList>
            <person name="Anantharaman K."/>
            <person name="Brown C.T."/>
            <person name="Hug L.A."/>
            <person name="Sharon I."/>
            <person name="Castelle C.J."/>
            <person name="Probst A.J."/>
            <person name="Thomas B.C."/>
            <person name="Singh A."/>
            <person name="Wilkins M.J."/>
            <person name="Karaoz U."/>
            <person name="Brodie E.L."/>
            <person name="Williams K.H."/>
            <person name="Hubbard S.S."/>
            <person name="Banfield J.F."/>
        </authorList>
    </citation>
    <scope>NUCLEOTIDE SEQUENCE [LARGE SCALE GENOMIC DNA]</scope>
</reference>
<evidence type="ECO:0000256" key="2">
    <source>
        <dbReference type="ARBA" id="ARBA00007353"/>
    </source>
</evidence>
<evidence type="ECO:0000313" key="11">
    <source>
        <dbReference type="EMBL" id="OGZ01873.1"/>
    </source>
</evidence>
<organism evidence="11 12">
    <name type="scientific">Candidatus Liptonbacteria bacterium RIFCSPLOWO2_12_FULL_60_15</name>
    <dbReference type="NCBI Taxonomy" id="1798653"/>
    <lineage>
        <taxon>Bacteria</taxon>
        <taxon>Candidatus Liptoniibacteriota</taxon>
    </lineage>
</organism>
<dbReference type="PANTHER" id="PTHR30616:SF2">
    <property type="entry name" value="PURINE NUCLEOSIDE PHOSPHORYLASE LACC1"/>
    <property type="match status" value="1"/>
</dbReference>
<dbReference type="Pfam" id="PF02578">
    <property type="entry name" value="Cu-oxidase_4"/>
    <property type="match status" value="1"/>
</dbReference>
<evidence type="ECO:0000256" key="7">
    <source>
        <dbReference type="ARBA" id="ARBA00047989"/>
    </source>
</evidence>
<dbReference type="AlphaFoldDB" id="A0A1G2CKD8"/>
<keyword evidence="4" id="KW-0479">Metal-binding</keyword>
<evidence type="ECO:0000256" key="5">
    <source>
        <dbReference type="ARBA" id="ARBA00022801"/>
    </source>
</evidence>
<dbReference type="PANTHER" id="PTHR30616">
    <property type="entry name" value="UNCHARACTERIZED PROTEIN YFIH"/>
    <property type="match status" value="1"/>
</dbReference>
<dbReference type="SUPFAM" id="SSF64438">
    <property type="entry name" value="CNF1/YfiH-like putative cysteine hydrolases"/>
    <property type="match status" value="1"/>
</dbReference>
<gene>
    <name evidence="11" type="ORF">A3G64_00935</name>
</gene>
<keyword evidence="5" id="KW-0378">Hydrolase</keyword>
<evidence type="ECO:0000256" key="9">
    <source>
        <dbReference type="ARBA" id="ARBA00049893"/>
    </source>
</evidence>
<dbReference type="Proteomes" id="UP000179281">
    <property type="component" value="Unassembled WGS sequence"/>
</dbReference>
<comment type="similarity">
    <text evidence="2 10">Belongs to the purine nucleoside phosphorylase YfiH/LACC1 family.</text>
</comment>
<dbReference type="Gene3D" id="3.60.140.10">
    <property type="entry name" value="CNF1/YfiH-like putative cysteine hydrolases"/>
    <property type="match status" value="1"/>
</dbReference>
<dbReference type="EMBL" id="MHLD01000036">
    <property type="protein sequence ID" value="OGZ01873.1"/>
    <property type="molecule type" value="Genomic_DNA"/>
</dbReference>
<proteinExistence type="inferred from homology"/>
<dbReference type="STRING" id="1798653.A3G64_00935"/>
<dbReference type="GO" id="GO:0017061">
    <property type="term" value="F:S-methyl-5-thioadenosine phosphorylase activity"/>
    <property type="evidence" value="ECO:0007669"/>
    <property type="project" value="UniProtKB-EC"/>
</dbReference>
<dbReference type="InterPro" id="IPR011324">
    <property type="entry name" value="Cytotoxic_necrot_fac-like_cat"/>
</dbReference>
<evidence type="ECO:0000256" key="10">
    <source>
        <dbReference type="RuleBase" id="RU361274"/>
    </source>
</evidence>
<comment type="caution">
    <text evidence="11">The sequence shown here is derived from an EMBL/GenBank/DDBJ whole genome shotgun (WGS) entry which is preliminary data.</text>
</comment>